<dbReference type="Pfam" id="PF08241">
    <property type="entry name" value="Methyltransf_11"/>
    <property type="match status" value="1"/>
</dbReference>
<gene>
    <name evidence="2" type="ORF">L0U88_10455</name>
</gene>
<organism evidence="2 3">
    <name type="scientific">Flavihumibacter fluminis</name>
    <dbReference type="NCBI Taxonomy" id="2909236"/>
    <lineage>
        <taxon>Bacteria</taxon>
        <taxon>Pseudomonadati</taxon>
        <taxon>Bacteroidota</taxon>
        <taxon>Chitinophagia</taxon>
        <taxon>Chitinophagales</taxon>
        <taxon>Chitinophagaceae</taxon>
        <taxon>Flavihumibacter</taxon>
    </lineage>
</organism>
<evidence type="ECO:0000313" key="3">
    <source>
        <dbReference type="Proteomes" id="UP001200145"/>
    </source>
</evidence>
<dbReference type="Gene3D" id="3.40.50.150">
    <property type="entry name" value="Vaccinia Virus protein VP39"/>
    <property type="match status" value="1"/>
</dbReference>
<dbReference type="PANTHER" id="PTHR43591">
    <property type="entry name" value="METHYLTRANSFERASE"/>
    <property type="match status" value="1"/>
</dbReference>
<keyword evidence="2" id="KW-0489">Methyltransferase</keyword>
<proteinExistence type="predicted"/>
<reference evidence="2 3" key="1">
    <citation type="submission" date="2022-01" db="EMBL/GenBank/DDBJ databases">
        <title>Flavihumibacter sp. nov., isolated from sediment of a river.</title>
        <authorList>
            <person name="Liu H."/>
        </authorList>
    </citation>
    <scope>NUCLEOTIDE SEQUENCE [LARGE SCALE GENOMIC DNA]</scope>
    <source>
        <strain evidence="2 3">RY-1</strain>
    </source>
</reference>
<evidence type="ECO:0000313" key="2">
    <source>
        <dbReference type="EMBL" id="MCF1715047.1"/>
    </source>
</evidence>
<dbReference type="PANTHER" id="PTHR43591:SF110">
    <property type="entry name" value="RHODANESE DOMAIN-CONTAINING PROTEIN"/>
    <property type="match status" value="1"/>
</dbReference>
<dbReference type="Proteomes" id="UP001200145">
    <property type="component" value="Unassembled WGS sequence"/>
</dbReference>
<feature type="domain" description="Methyltransferase type 11" evidence="1">
    <location>
        <begin position="50"/>
        <end position="143"/>
    </location>
</feature>
<dbReference type="CDD" id="cd02440">
    <property type="entry name" value="AdoMet_MTases"/>
    <property type="match status" value="1"/>
</dbReference>
<name>A0ABS9BH65_9BACT</name>
<dbReference type="GO" id="GO:0008168">
    <property type="term" value="F:methyltransferase activity"/>
    <property type="evidence" value="ECO:0007669"/>
    <property type="project" value="UniProtKB-KW"/>
</dbReference>
<evidence type="ECO:0000259" key="1">
    <source>
        <dbReference type="Pfam" id="PF08241"/>
    </source>
</evidence>
<comment type="caution">
    <text evidence="2">The sequence shown here is derived from an EMBL/GenBank/DDBJ whole genome shotgun (WGS) entry which is preliminary data.</text>
</comment>
<dbReference type="RefSeq" id="WP_234865997.1">
    <property type="nucleotide sequence ID" value="NZ_JAKEVY010000002.1"/>
</dbReference>
<dbReference type="InterPro" id="IPR013216">
    <property type="entry name" value="Methyltransf_11"/>
</dbReference>
<keyword evidence="3" id="KW-1185">Reference proteome</keyword>
<dbReference type="InterPro" id="IPR029063">
    <property type="entry name" value="SAM-dependent_MTases_sf"/>
</dbReference>
<dbReference type="SUPFAM" id="SSF53335">
    <property type="entry name" value="S-adenosyl-L-methionine-dependent methyltransferases"/>
    <property type="match status" value="1"/>
</dbReference>
<accession>A0ABS9BH65</accession>
<sequence length="259" mass="29547">MNETELASYWNNNAPAWIELSRAGYDIYRDYLNTPAFFTILPDVKGLKGIDIGCGEGHNTRLLATKGAIVDAIDISSLFIESAIKMEKEYPLGIRYTVASATKLPFNNDSFDFATSFMCLMDLPDQEQAVSEAYRVLKPGGFFQFSIEHPCFKTPYQRKVENAQGDIAFEVGNYFKSANGTIEEWIFGDAPDELKNRLPKFRIPNFHRTLSWWINTLISVGFSIELLHEPYPDEEAVLNKPKLKAAREISYFLQVRCRK</sequence>
<protein>
    <submittedName>
        <fullName evidence="2">Class I SAM-dependent methyltransferase</fullName>
    </submittedName>
</protein>
<dbReference type="EMBL" id="JAKEVY010000002">
    <property type="protein sequence ID" value="MCF1715047.1"/>
    <property type="molecule type" value="Genomic_DNA"/>
</dbReference>
<dbReference type="GO" id="GO:0032259">
    <property type="term" value="P:methylation"/>
    <property type="evidence" value="ECO:0007669"/>
    <property type="project" value="UniProtKB-KW"/>
</dbReference>
<keyword evidence="2" id="KW-0808">Transferase</keyword>